<dbReference type="SUPFAM" id="SSF89372">
    <property type="entry name" value="Fucose-specific lectin"/>
    <property type="match status" value="1"/>
</dbReference>
<sequence length="779" mass="85948">MNHIMNVAPTMGSVARQPRVIVPLLAGALSALLLLGCNNTGPKQNQPVAQTEIDRQTAFRVRSEFGLPLNDDGGWASDTNEPATVFADDPFRIRFEVEATEADNTARRYRLDVRRNNGEWEPLGAENFPQPAKVYELDFERQPSDAMDELWHLISGDASALSWTANGDEGHLTLQADDEALFALGRYETHWEPLEFAVDLRLPEVDAQAGVVFGYEDAENYLRVDVKAGDAVQVVRVSEGRESTLATHPFDIKPGQWFELKLILAGQNLIVEYHDEALVFTENLKRDIPPSVAGLYVPQGSRADVRALVVEGQPRSPRTSIMASASFGHGAPTRDLLSVSLLPFTGGAGVSFADRTPVWSPEGGHSEWEFPIVIRRFSDEAALNESGDRFEYRLVDQTGEPLASEALASVTLEVADGHLGGTFVETPMRIGPWEASNGDLYFLMEPAETWNALMTVKSTNGGESWYEVDGAHRPKTGDLEGFASVRVDDRIHMLHQTSDHVFYHVFRTSDHPEQPDTWAIRDERLASPEEPPTQVADMAVRSDGSVVAVYGGPDKIHSRTRSPEGDWSEETVIDADIGPALSGPALVLGKHGVVHLAYTGDDGRAFYRQLLPNDELTERQTIAEGLGTDSEDIGSILPLVYQPESETVVMIYRRADGYLWERRLDAEGNWSDPVQVSDRTVVQNAVDADQTGADVIAYGNSVQVLFIEEDTGHLYHTEHRGEGDWSEARLLVDDESVQWVRGALVKRDEALAAYGYVYDGGADGGSGKNRYRELPLKAR</sequence>
<evidence type="ECO:0000313" key="2">
    <source>
        <dbReference type="Proteomes" id="UP000273643"/>
    </source>
</evidence>
<gene>
    <name evidence="1" type="ORF">EDC38_1698</name>
</gene>
<keyword evidence="2" id="KW-1185">Reference proteome</keyword>
<dbReference type="Gene3D" id="2.60.120.560">
    <property type="entry name" value="Exo-inulinase, domain 1"/>
    <property type="match status" value="1"/>
</dbReference>
<dbReference type="AlphaFoldDB" id="A0A3N1P1E0"/>
<reference evidence="1 2" key="1">
    <citation type="submission" date="2018-11" db="EMBL/GenBank/DDBJ databases">
        <title>Genomic Encyclopedia of Type Strains, Phase IV (KMG-IV): sequencing the most valuable type-strain genomes for metagenomic binning, comparative biology and taxonomic classification.</title>
        <authorList>
            <person name="Goeker M."/>
        </authorList>
    </citation>
    <scope>NUCLEOTIDE SEQUENCE [LARGE SCALE GENOMIC DNA]</scope>
    <source>
        <strain evidence="1 2">DSM 16974</strain>
    </source>
</reference>
<accession>A0A3N1P1E0</accession>
<dbReference type="Gene3D" id="2.120.10.70">
    <property type="entry name" value="Fucose-specific lectin"/>
    <property type="match status" value="1"/>
</dbReference>
<evidence type="ECO:0000313" key="1">
    <source>
        <dbReference type="EMBL" id="ROQ21077.1"/>
    </source>
</evidence>
<dbReference type="CDD" id="cd15482">
    <property type="entry name" value="Sialidase_non-viral"/>
    <property type="match status" value="1"/>
</dbReference>
<dbReference type="RefSeq" id="WP_123638126.1">
    <property type="nucleotide sequence ID" value="NZ_RJUK01000001.1"/>
</dbReference>
<name>A0A3N1P1E0_9GAMM</name>
<organism evidence="1 2">
    <name type="scientific">Marinimicrobium koreense</name>
    <dbReference type="NCBI Taxonomy" id="306545"/>
    <lineage>
        <taxon>Bacteria</taxon>
        <taxon>Pseudomonadati</taxon>
        <taxon>Pseudomonadota</taxon>
        <taxon>Gammaproteobacteria</taxon>
        <taxon>Cellvibrionales</taxon>
        <taxon>Cellvibrionaceae</taxon>
        <taxon>Marinimicrobium</taxon>
    </lineage>
</organism>
<dbReference type="OrthoDB" id="7053788at2"/>
<dbReference type="Proteomes" id="UP000273643">
    <property type="component" value="Unassembled WGS sequence"/>
</dbReference>
<proteinExistence type="predicted"/>
<dbReference type="EMBL" id="RJUK01000001">
    <property type="protein sequence ID" value="ROQ21077.1"/>
    <property type="molecule type" value="Genomic_DNA"/>
</dbReference>
<comment type="caution">
    <text evidence="1">The sequence shown here is derived from an EMBL/GenBank/DDBJ whole genome shotgun (WGS) entry which is preliminary data.</text>
</comment>
<protein>
    <submittedName>
        <fullName evidence="1">Uncharacterized protein</fullName>
    </submittedName>
</protein>